<reference evidence="13" key="1">
    <citation type="journal article" date="2019" name="Int. J. Syst. Evol. Microbiol.">
        <title>The Global Catalogue of Microorganisms (GCM) 10K type strain sequencing project: providing services to taxonomists for standard genome sequencing and annotation.</title>
        <authorList>
            <consortium name="The Broad Institute Genomics Platform"/>
            <consortium name="The Broad Institute Genome Sequencing Center for Infectious Disease"/>
            <person name="Wu L."/>
            <person name="Ma J."/>
        </authorList>
    </citation>
    <scope>NUCLEOTIDE SEQUENCE [LARGE SCALE GENOMIC DNA]</scope>
    <source>
        <strain evidence="13">WYCCWR 12678</strain>
    </source>
</reference>
<keyword evidence="12" id="KW-0540">Nuclease</keyword>
<organism evidence="12 13">
    <name type="scientific">Effusibacillus consociatus</name>
    <dbReference type="NCBI Taxonomy" id="1117041"/>
    <lineage>
        <taxon>Bacteria</taxon>
        <taxon>Bacillati</taxon>
        <taxon>Bacillota</taxon>
        <taxon>Bacilli</taxon>
        <taxon>Bacillales</taxon>
        <taxon>Alicyclobacillaceae</taxon>
        <taxon>Effusibacillus</taxon>
    </lineage>
</organism>
<dbReference type="SMART" id="SM00478">
    <property type="entry name" value="ENDO3c"/>
    <property type="match status" value="1"/>
</dbReference>
<evidence type="ECO:0000256" key="5">
    <source>
        <dbReference type="ARBA" id="ARBA00022801"/>
    </source>
</evidence>
<comment type="function">
    <text evidence="10">DNA repair enzyme that has both DNA N-glycosylase activity and AP-lyase activity. The DNA N-glycosylase activity releases various damaged pyrimidines from DNA by cleaving the N-glycosidic bond, leaving an AP (apurinic/apyrimidinic) site. The AP-lyase activity cleaves the phosphodiester bond 3' to the AP site by a beta-elimination, leaving a 3'-terminal unsaturated sugar and a product with a terminal 5'-phosphate.</text>
</comment>
<dbReference type="EMBL" id="JBHSHC010000112">
    <property type="protein sequence ID" value="MFC4768855.1"/>
    <property type="molecule type" value="Genomic_DNA"/>
</dbReference>
<dbReference type="InterPro" id="IPR011257">
    <property type="entry name" value="DNA_glycosylase"/>
</dbReference>
<sequence>MKKIEIPILLQHLENLYPDADCELVHRNPFELLIAVILSAQCTDKLVNEVTPGLFAKYPKPEDYLELTQEKLENEIRRIGLFRSKAKHILETCRILVEKYGREVPNDYDALVALPGVGRKTANVVISTAFGVPAIAVDTHVDRLSHRLGLTKATNVLDTEKDLMRKLPKEKWTFAHHALILHGRRVCSARSPKCHICPMQEICAFYKKENKKLLKKG</sequence>
<dbReference type="CDD" id="cd00056">
    <property type="entry name" value="ENDO3c"/>
    <property type="match status" value="1"/>
</dbReference>
<keyword evidence="10" id="KW-0238">DNA-binding</keyword>
<evidence type="ECO:0000313" key="13">
    <source>
        <dbReference type="Proteomes" id="UP001596002"/>
    </source>
</evidence>
<feature type="binding site" evidence="10">
    <location>
        <position position="194"/>
    </location>
    <ligand>
        <name>[4Fe-4S] cluster</name>
        <dbReference type="ChEBI" id="CHEBI:49883"/>
    </ligand>
</feature>
<keyword evidence="8 10" id="KW-0234">DNA repair</keyword>
<evidence type="ECO:0000256" key="1">
    <source>
        <dbReference type="ARBA" id="ARBA00008343"/>
    </source>
</evidence>
<evidence type="ECO:0000256" key="3">
    <source>
        <dbReference type="ARBA" id="ARBA00022723"/>
    </source>
</evidence>
<dbReference type="PANTHER" id="PTHR10359">
    <property type="entry name" value="A/G-SPECIFIC ADENINE GLYCOSYLASE/ENDONUCLEASE III"/>
    <property type="match status" value="1"/>
</dbReference>
<dbReference type="InterPro" id="IPR000445">
    <property type="entry name" value="HhH_motif"/>
</dbReference>
<dbReference type="Pfam" id="PF10576">
    <property type="entry name" value="EndIII_4Fe-2S"/>
    <property type="match status" value="1"/>
</dbReference>
<keyword evidence="13" id="KW-1185">Reference proteome</keyword>
<dbReference type="Proteomes" id="UP001596002">
    <property type="component" value="Unassembled WGS sequence"/>
</dbReference>
<dbReference type="EC" id="4.2.99.18" evidence="10"/>
<dbReference type="HAMAP" id="MF_00942">
    <property type="entry name" value="Nth"/>
    <property type="match status" value="1"/>
</dbReference>
<evidence type="ECO:0000256" key="7">
    <source>
        <dbReference type="ARBA" id="ARBA00023014"/>
    </source>
</evidence>
<keyword evidence="5 10" id="KW-0378">Hydrolase</keyword>
<keyword evidence="4 10" id="KW-0227">DNA damage</keyword>
<evidence type="ECO:0000256" key="4">
    <source>
        <dbReference type="ARBA" id="ARBA00022763"/>
    </source>
</evidence>
<dbReference type="Gene3D" id="1.10.340.30">
    <property type="entry name" value="Hypothetical protein, domain 2"/>
    <property type="match status" value="1"/>
</dbReference>
<feature type="binding site" evidence="10">
    <location>
        <position position="187"/>
    </location>
    <ligand>
        <name>[4Fe-4S] cluster</name>
        <dbReference type="ChEBI" id="CHEBI:49883"/>
    </ligand>
</feature>
<name>A0ABV9Q468_9BACL</name>
<keyword evidence="7 10" id="KW-0411">Iron-sulfur</keyword>
<evidence type="ECO:0000259" key="11">
    <source>
        <dbReference type="SMART" id="SM00478"/>
    </source>
</evidence>
<gene>
    <name evidence="10 12" type="primary">nth</name>
    <name evidence="12" type="ORF">ACFO8Q_16025</name>
</gene>
<dbReference type="InterPro" id="IPR005759">
    <property type="entry name" value="Nth"/>
</dbReference>
<evidence type="ECO:0000256" key="9">
    <source>
        <dbReference type="ARBA" id="ARBA00023295"/>
    </source>
</evidence>
<evidence type="ECO:0000256" key="10">
    <source>
        <dbReference type="HAMAP-Rule" id="MF_00942"/>
    </source>
</evidence>
<keyword evidence="2 10" id="KW-0004">4Fe-4S</keyword>
<evidence type="ECO:0000256" key="8">
    <source>
        <dbReference type="ARBA" id="ARBA00023204"/>
    </source>
</evidence>
<feature type="binding site" evidence="10">
    <location>
        <position position="203"/>
    </location>
    <ligand>
        <name>[4Fe-4S] cluster</name>
        <dbReference type="ChEBI" id="CHEBI:49883"/>
    </ligand>
</feature>
<keyword evidence="9 10" id="KW-0326">Glycosidase</keyword>
<dbReference type="SMART" id="SM00525">
    <property type="entry name" value="FES"/>
    <property type="match status" value="1"/>
</dbReference>
<comment type="catalytic activity">
    <reaction evidence="10">
        <text>2'-deoxyribonucleotide-(2'-deoxyribose 5'-phosphate)-2'-deoxyribonucleotide-DNA = a 3'-end 2'-deoxyribonucleotide-(2,3-dehydro-2,3-deoxyribose 5'-phosphate)-DNA + a 5'-end 5'-phospho-2'-deoxyribonucleoside-DNA + H(+)</text>
        <dbReference type="Rhea" id="RHEA:66592"/>
        <dbReference type="Rhea" id="RHEA-COMP:13180"/>
        <dbReference type="Rhea" id="RHEA-COMP:16897"/>
        <dbReference type="Rhea" id="RHEA-COMP:17067"/>
        <dbReference type="ChEBI" id="CHEBI:15378"/>
        <dbReference type="ChEBI" id="CHEBI:136412"/>
        <dbReference type="ChEBI" id="CHEBI:157695"/>
        <dbReference type="ChEBI" id="CHEBI:167181"/>
        <dbReference type="EC" id="4.2.99.18"/>
    </reaction>
</comment>
<dbReference type="RefSeq" id="WP_380027036.1">
    <property type="nucleotide sequence ID" value="NZ_JBHSHC010000112.1"/>
</dbReference>
<protein>
    <recommendedName>
        <fullName evidence="10">Endonuclease III</fullName>
        <ecNumber evidence="10">4.2.99.18</ecNumber>
    </recommendedName>
    <alternativeName>
        <fullName evidence="10">DNA-(apurinic or apyrimidinic site) lyase</fullName>
    </alternativeName>
</protein>
<dbReference type="SUPFAM" id="SSF48150">
    <property type="entry name" value="DNA-glycosylase"/>
    <property type="match status" value="1"/>
</dbReference>
<evidence type="ECO:0000256" key="6">
    <source>
        <dbReference type="ARBA" id="ARBA00023004"/>
    </source>
</evidence>
<dbReference type="PANTHER" id="PTHR10359:SF18">
    <property type="entry name" value="ENDONUCLEASE III"/>
    <property type="match status" value="1"/>
</dbReference>
<evidence type="ECO:0000313" key="12">
    <source>
        <dbReference type="EMBL" id="MFC4768855.1"/>
    </source>
</evidence>
<dbReference type="InterPro" id="IPR004035">
    <property type="entry name" value="Endouclease-III_FeS-bd_BS"/>
</dbReference>
<dbReference type="Gene3D" id="1.10.1670.10">
    <property type="entry name" value="Helix-hairpin-Helix base-excision DNA repair enzymes (C-terminal)"/>
    <property type="match status" value="1"/>
</dbReference>
<dbReference type="InterPro" id="IPR023170">
    <property type="entry name" value="HhH_base_excis_C"/>
</dbReference>
<keyword evidence="6 10" id="KW-0408">Iron</keyword>
<dbReference type="PIRSF" id="PIRSF001435">
    <property type="entry name" value="Nth"/>
    <property type="match status" value="1"/>
</dbReference>
<dbReference type="NCBIfam" id="TIGR01083">
    <property type="entry name" value="nth"/>
    <property type="match status" value="1"/>
</dbReference>
<comment type="similarity">
    <text evidence="1 10">Belongs to the Nth/MutY family.</text>
</comment>
<dbReference type="Pfam" id="PF00633">
    <property type="entry name" value="HHH"/>
    <property type="match status" value="1"/>
</dbReference>
<keyword evidence="3 10" id="KW-0479">Metal-binding</keyword>
<accession>A0ABV9Q468</accession>
<evidence type="ECO:0000256" key="2">
    <source>
        <dbReference type="ARBA" id="ARBA00022485"/>
    </source>
</evidence>
<dbReference type="Pfam" id="PF00730">
    <property type="entry name" value="HhH-GPD"/>
    <property type="match status" value="1"/>
</dbReference>
<keyword evidence="12" id="KW-0255">Endonuclease</keyword>
<proteinExistence type="inferred from homology"/>
<comment type="caution">
    <text evidence="12">The sequence shown here is derived from an EMBL/GenBank/DDBJ whole genome shotgun (WGS) entry which is preliminary data.</text>
</comment>
<dbReference type="GO" id="GO:0140078">
    <property type="term" value="F:class I DNA-(apurinic or apyrimidinic site) endonuclease activity"/>
    <property type="evidence" value="ECO:0007669"/>
    <property type="project" value="UniProtKB-EC"/>
</dbReference>
<comment type="cofactor">
    <cofactor evidence="10">
        <name>[4Fe-4S] cluster</name>
        <dbReference type="ChEBI" id="CHEBI:49883"/>
    </cofactor>
    <text evidence="10">Binds 1 [4Fe-4S] cluster.</text>
</comment>
<feature type="binding site" evidence="10">
    <location>
        <position position="197"/>
    </location>
    <ligand>
        <name>[4Fe-4S] cluster</name>
        <dbReference type="ChEBI" id="CHEBI:49883"/>
    </ligand>
</feature>
<dbReference type="InterPro" id="IPR003265">
    <property type="entry name" value="HhH-GPD_domain"/>
</dbReference>
<dbReference type="InterPro" id="IPR003651">
    <property type="entry name" value="Endonuclease3_FeS-loop_motif"/>
</dbReference>
<dbReference type="PROSITE" id="PS00764">
    <property type="entry name" value="ENDONUCLEASE_III_1"/>
    <property type="match status" value="1"/>
</dbReference>
<keyword evidence="10 12" id="KW-0456">Lyase</keyword>
<feature type="domain" description="HhH-GPD" evidence="11">
    <location>
        <begin position="38"/>
        <end position="185"/>
    </location>
</feature>